<dbReference type="InterPro" id="IPR029058">
    <property type="entry name" value="AB_hydrolase_fold"/>
</dbReference>
<dbReference type="STRING" id="1385519.N801_01440"/>
<organism evidence="2 3">
    <name type="scientific">Knoellia aerolata DSM 18566</name>
    <dbReference type="NCBI Taxonomy" id="1385519"/>
    <lineage>
        <taxon>Bacteria</taxon>
        <taxon>Bacillati</taxon>
        <taxon>Actinomycetota</taxon>
        <taxon>Actinomycetes</taxon>
        <taxon>Micrococcales</taxon>
        <taxon>Intrasporangiaceae</taxon>
        <taxon>Knoellia</taxon>
    </lineage>
</organism>
<comment type="caution">
    <text evidence="2">The sequence shown here is derived from an EMBL/GenBank/DDBJ whole genome shotgun (WGS) entry which is preliminary data.</text>
</comment>
<dbReference type="GO" id="GO:0003824">
    <property type="term" value="F:catalytic activity"/>
    <property type="evidence" value="ECO:0007669"/>
    <property type="project" value="UniProtKB-ARBA"/>
</dbReference>
<dbReference type="SUPFAM" id="SSF53474">
    <property type="entry name" value="alpha/beta-Hydrolases"/>
    <property type="match status" value="1"/>
</dbReference>
<sequence>MSDLYRSPAHARQVREWCRRRLGVWDVPHDTDHVETSLGRTHLTWAGAPGDVVCLYLPGTNVNAAVSTTVLTELSGRFRVVCADLPGQPGLSAAGRPPDEVAGYGRWTGEVVRHVRHRHPRARLVLMGHSRGAAAALSVDPPDVDALVLVSPAGLARVRLTPLVLRRSTAWLLRPSPARSRRLVDLMAGASGDPGLEPMVDWMTVVARCTRTTGAPGPLPSDVLDRWRGRPVRILAGALDVFFRPARLAEAAVRIGARLDVVEDAGHLLVDQRPDLVATAVTELV</sequence>
<proteinExistence type="predicted"/>
<dbReference type="OrthoDB" id="5513277at2"/>
<dbReference type="RefSeq" id="WP_035933635.1">
    <property type="nucleotide sequence ID" value="NZ_AVPL01000007.1"/>
</dbReference>
<dbReference type="AlphaFoldDB" id="A0A0A0K374"/>
<dbReference type="EMBL" id="AVPL01000007">
    <property type="protein sequence ID" value="KGN42231.1"/>
    <property type="molecule type" value="Genomic_DNA"/>
</dbReference>
<evidence type="ECO:0000313" key="3">
    <source>
        <dbReference type="Proteomes" id="UP000030013"/>
    </source>
</evidence>
<protein>
    <recommendedName>
        <fullName evidence="1">AB hydrolase-1 domain-containing protein</fullName>
    </recommendedName>
</protein>
<dbReference type="InterPro" id="IPR000073">
    <property type="entry name" value="AB_hydrolase_1"/>
</dbReference>
<dbReference type="Gene3D" id="3.40.50.1820">
    <property type="entry name" value="alpha/beta hydrolase"/>
    <property type="match status" value="1"/>
</dbReference>
<dbReference type="eggNOG" id="COG2267">
    <property type="taxonomic scope" value="Bacteria"/>
</dbReference>
<dbReference type="Proteomes" id="UP000030013">
    <property type="component" value="Unassembled WGS sequence"/>
</dbReference>
<evidence type="ECO:0000313" key="2">
    <source>
        <dbReference type="EMBL" id="KGN42231.1"/>
    </source>
</evidence>
<keyword evidence="3" id="KW-1185">Reference proteome</keyword>
<evidence type="ECO:0000259" key="1">
    <source>
        <dbReference type="Pfam" id="PF12697"/>
    </source>
</evidence>
<dbReference type="Pfam" id="PF12697">
    <property type="entry name" value="Abhydrolase_6"/>
    <property type="match status" value="1"/>
</dbReference>
<reference evidence="2 3" key="1">
    <citation type="submission" date="2013-08" db="EMBL/GenBank/DDBJ databases">
        <title>The genome sequence of Knoellia aerolata.</title>
        <authorList>
            <person name="Zhu W."/>
            <person name="Wang G."/>
        </authorList>
    </citation>
    <scope>NUCLEOTIDE SEQUENCE [LARGE SCALE GENOMIC DNA]</scope>
    <source>
        <strain evidence="2 3">DSM 18566</strain>
    </source>
</reference>
<feature type="domain" description="AB hydrolase-1" evidence="1">
    <location>
        <begin position="69"/>
        <end position="279"/>
    </location>
</feature>
<gene>
    <name evidence="2" type="ORF">N801_01440</name>
</gene>
<name>A0A0A0K374_9MICO</name>
<accession>A0A0A0K374</accession>